<evidence type="ECO:0000313" key="2">
    <source>
        <dbReference type="EMBL" id="MEZ0453617.1"/>
    </source>
</evidence>
<accession>A0A4U9VW47</accession>
<keyword evidence="5" id="KW-1185">Reference proteome</keyword>
<gene>
    <name evidence="2" type="ORF">ABTW24_18655</name>
    <name evidence="3" type="ORF">NCTC11429_03604</name>
</gene>
<dbReference type="Proteomes" id="UP000308196">
    <property type="component" value="Chromosome"/>
</dbReference>
<dbReference type="GeneID" id="78464266"/>
<dbReference type="KEGG" id="stha:NCTC11429_03604"/>
<evidence type="ECO:0000313" key="5">
    <source>
        <dbReference type="Proteomes" id="UP001566204"/>
    </source>
</evidence>
<organism evidence="3 4">
    <name type="scientific">Sphingobacterium thalpophilum</name>
    <dbReference type="NCBI Taxonomy" id="259"/>
    <lineage>
        <taxon>Bacteria</taxon>
        <taxon>Pseudomonadati</taxon>
        <taxon>Bacteroidota</taxon>
        <taxon>Sphingobacteriia</taxon>
        <taxon>Sphingobacteriales</taxon>
        <taxon>Sphingobacteriaceae</taxon>
        <taxon>Sphingobacterium</taxon>
    </lineage>
</organism>
<dbReference type="PROSITE" id="PS50075">
    <property type="entry name" value="CARRIER"/>
    <property type="match status" value="1"/>
</dbReference>
<dbReference type="InterPro" id="IPR009081">
    <property type="entry name" value="PP-bd_ACP"/>
</dbReference>
<dbReference type="EMBL" id="LR590484">
    <property type="protein sequence ID" value="VTR47931.1"/>
    <property type="molecule type" value="Genomic_DNA"/>
</dbReference>
<dbReference type="SUPFAM" id="SSF47336">
    <property type="entry name" value="ACP-like"/>
    <property type="match status" value="1"/>
</dbReference>
<dbReference type="AlphaFoldDB" id="A0A4U9VW47"/>
<evidence type="ECO:0000313" key="3">
    <source>
        <dbReference type="EMBL" id="VTR47931.1"/>
    </source>
</evidence>
<protein>
    <submittedName>
        <fullName evidence="3">Acyl carrier protein</fullName>
    </submittedName>
</protein>
<dbReference type="Gene3D" id="1.10.1200.10">
    <property type="entry name" value="ACP-like"/>
    <property type="match status" value="1"/>
</dbReference>
<feature type="domain" description="Carrier" evidence="1">
    <location>
        <begin position="1"/>
        <end position="81"/>
    </location>
</feature>
<evidence type="ECO:0000259" key="1">
    <source>
        <dbReference type="PROSITE" id="PS50075"/>
    </source>
</evidence>
<evidence type="ECO:0000313" key="4">
    <source>
        <dbReference type="Proteomes" id="UP000308196"/>
    </source>
</evidence>
<reference evidence="2 5" key="2">
    <citation type="submission" date="2024-06" db="EMBL/GenBank/DDBJ databases">
        <title>Soil Sphingobacterium thalpophilum.</title>
        <authorList>
            <person name="Yang J."/>
            <person name="Li J."/>
        </authorList>
    </citation>
    <scope>NUCLEOTIDE SEQUENCE [LARGE SCALE GENOMIC DNA]</scope>
    <source>
        <strain evidence="2 5">22g91tb</strain>
    </source>
</reference>
<reference evidence="3 4" key="1">
    <citation type="submission" date="2019-05" db="EMBL/GenBank/DDBJ databases">
        <authorList>
            <consortium name="Pathogen Informatics"/>
        </authorList>
    </citation>
    <scope>NUCLEOTIDE SEQUENCE [LARGE SCALE GENOMIC DNA]</scope>
    <source>
        <strain evidence="3 4">NCTC11429</strain>
    </source>
</reference>
<dbReference type="RefSeq" id="WP_028068818.1">
    <property type="nucleotide sequence ID" value="NZ_JBCNLX010000014.1"/>
</dbReference>
<dbReference type="EMBL" id="JBEOQB010000005">
    <property type="protein sequence ID" value="MEZ0453617.1"/>
    <property type="molecule type" value="Genomic_DNA"/>
</dbReference>
<dbReference type="Proteomes" id="UP001566204">
    <property type="component" value="Unassembled WGS sequence"/>
</dbReference>
<name>A0A4U9VW47_9SPHI</name>
<sequence>MNRKELIDALRYIIEPYAVNDEAFSNLNEDTDFIHDLQINSANLVDVVLDIEEKFDVVIDNPDMERMLNVRAAIDIIQSKLQKKK</sequence>
<dbReference type="STRING" id="1123265.GCA_000686625_01260"/>
<dbReference type="InterPro" id="IPR036736">
    <property type="entry name" value="ACP-like_sf"/>
</dbReference>
<proteinExistence type="predicted"/>